<feature type="transmembrane region" description="Helical" evidence="2">
    <location>
        <begin position="51"/>
        <end position="71"/>
    </location>
</feature>
<accession>I7LAT5</accession>
<evidence type="ECO:0000256" key="1">
    <source>
        <dbReference type="ARBA" id="ARBA00009067"/>
    </source>
</evidence>
<evidence type="ECO:0000313" key="4">
    <source>
        <dbReference type="EMBL" id="CCI82554.1"/>
    </source>
</evidence>
<feature type="transmembrane region" description="Helical" evidence="2">
    <location>
        <begin position="252"/>
        <end position="270"/>
    </location>
</feature>
<dbReference type="RefSeq" id="WP_008471670.1">
    <property type="nucleotide sequence ID" value="NZ_AYZP01000004.1"/>
</dbReference>
<dbReference type="eggNOG" id="COG1266">
    <property type="taxonomic scope" value="Bacteria"/>
</dbReference>
<comment type="similarity">
    <text evidence="1">Belongs to the UPF0177 family.</text>
</comment>
<feature type="transmembrane region" description="Helical" evidence="2">
    <location>
        <begin position="291"/>
        <end position="309"/>
    </location>
</feature>
<feature type="transmembrane region" description="Helical" evidence="2">
    <location>
        <begin position="209"/>
        <end position="232"/>
    </location>
</feature>
<dbReference type="OrthoDB" id="2321437at2"/>
<keyword evidence="5" id="KW-1185">Reference proteome</keyword>
<name>I7LAT5_9LACO</name>
<dbReference type="InterPro" id="IPR003675">
    <property type="entry name" value="Rce1/LyrA-like_dom"/>
</dbReference>
<sequence>MELKLNNINWLFIYKIQLVLNVLISIALTIISEFVAIPVYPKLIPYNNPQFYLFNASFIALAIIALTIVILKKKIPPILNGILILTLSYFYSYLWTTLNNILWIHLPKFTGLIGIVYFVGYLILYLPLLFVEYPAIKNNILRLLSYICLFPGPYLYIPILTSNKIINFITNMGIIVFVLGIEWLIILARIWNIRLKLNFPFYCKKWLRWAFYIFVILFSIGYSIFNVFMPTAQVFNQLLGNWDQILANFDAHIYNFNLVALVYGLIPGIGEELNRYFLLVLLLSGLRKVKLNIPIAIIISSLIFGLSHYTHLLDRSFSDSTYLVIWASGLGVLCAVIYLISGKLYLPIFAHSLLDILVYVFAGEEAGEVQGMWGLYGDPRIIITAIELAVFLGFTLILLLVPAFRASLKINAHNLANLVNVPSINEKREFDK</sequence>
<proteinExistence type="inferred from homology"/>
<feature type="transmembrane region" description="Helical" evidence="2">
    <location>
        <begin position="12"/>
        <end position="31"/>
    </location>
</feature>
<dbReference type="Proteomes" id="UP000009320">
    <property type="component" value="Unassembled WGS sequence"/>
</dbReference>
<feature type="transmembrane region" description="Helical" evidence="2">
    <location>
        <begin position="321"/>
        <end position="339"/>
    </location>
</feature>
<feature type="domain" description="CAAX prenyl protease 2/Lysostaphin resistance protein A-like" evidence="3">
    <location>
        <begin position="257"/>
        <end position="356"/>
    </location>
</feature>
<evidence type="ECO:0000256" key="2">
    <source>
        <dbReference type="SAM" id="Phobius"/>
    </source>
</evidence>
<dbReference type="GeneID" id="82847757"/>
<dbReference type="EMBL" id="CAKE01000025">
    <property type="protein sequence ID" value="CCI82554.1"/>
    <property type="molecule type" value="Genomic_DNA"/>
</dbReference>
<feature type="transmembrane region" description="Helical" evidence="2">
    <location>
        <begin position="381"/>
        <end position="401"/>
    </location>
</feature>
<dbReference type="Pfam" id="PF02517">
    <property type="entry name" value="Rce1-like"/>
    <property type="match status" value="1"/>
</dbReference>
<feature type="transmembrane region" description="Helical" evidence="2">
    <location>
        <begin position="344"/>
        <end position="361"/>
    </location>
</feature>
<gene>
    <name evidence="4" type="ORF">BN55_05495</name>
</gene>
<organism evidence="4 5">
    <name type="scientific">Lactobacillus hominis DSM 23910 = CRBIP 24.179</name>
    <dbReference type="NCBI Taxonomy" id="1423758"/>
    <lineage>
        <taxon>Bacteria</taxon>
        <taxon>Bacillati</taxon>
        <taxon>Bacillota</taxon>
        <taxon>Bacilli</taxon>
        <taxon>Lactobacillales</taxon>
        <taxon>Lactobacillaceae</taxon>
        <taxon>Lactobacillus</taxon>
    </lineage>
</organism>
<dbReference type="GO" id="GO:0080120">
    <property type="term" value="P:CAAX-box protein maturation"/>
    <property type="evidence" value="ECO:0007669"/>
    <property type="project" value="UniProtKB-ARBA"/>
</dbReference>
<feature type="transmembrane region" description="Helical" evidence="2">
    <location>
        <begin position="109"/>
        <end position="131"/>
    </location>
</feature>
<feature type="transmembrane region" description="Helical" evidence="2">
    <location>
        <begin position="165"/>
        <end position="188"/>
    </location>
</feature>
<protein>
    <submittedName>
        <fullName evidence="4">Immunity protein PlnI</fullName>
    </submittedName>
</protein>
<reference evidence="4 5" key="1">
    <citation type="submission" date="2012-06" db="EMBL/GenBank/DDBJ databases">
        <title>Draft Genome Sequence of Lactobacillus hominis Strain CRBIP 24.179T, isolated from human intestine.</title>
        <authorList>
            <person name="Cousin S."/>
            <person name="Ma L."/>
            <person name="Bizet C."/>
            <person name="Loux V."/>
            <person name="Bouchier C."/>
            <person name="Clermont D."/>
            <person name="Creno S."/>
        </authorList>
    </citation>
    <scope>NUCLEOTIDE SEQUENCE [LARGE SCALE GENOMIC DNA]</scope>
    <source>
        <strain evidence="5">CRBIP 24.179T</strain>
    </source>
</reference>
<evidence type="ECO:0000313" key="5">
    <source>
        <dbReference type="Proteomes" id="UP000009320"/>
    </source>
</evidence>
<feature type="transmembrane region" description="Helical" evidence="2">
    <location>
        <begin position="78"/>
        <end position="97"/>
    </location>
</feature>
<keyword evidence="2" id="KW-1133">Transmembrane helix</keyword>
<dbReference type="STRING" id="1423758.FC41_GL001572"/>
<evidence type="ECO:0000259" key="3">
    <source>
        <dbReference type="Pfam" id="PF02517"/>
    </source>
</evidence>
<dbReference type="AlphaFoldDB" id="I7LAT5"/>
<feature type="transmembrane region" description="Helical" evidence="2">
    <location>
        <begin position="143"/>
        <end position="159"/>
    </location>
</feature>
<keyword evidence="2" id="KW-0472">Membrane</keyword>
<comment type="caution">
    <text evidence="4">The sequence shown here is derived from an EMBL/GenBank/DDBJ whole genome shotgun (WGS) entry which is preliminary data.</text>
</comment>
<dbReference type="GO" id="GO:0004175">
    <property type="term" value="F:endopeptidase activity"/>
    <property type="evidence" value="ECO:0007669"/>
    <property type="project" value="UniProtKB-ARBA"/>
</dbReference>
<dbReference type="PATRIC" id="fig|1423758.3.peg.1596"/>
<keyword evidence="2" id="KW-0812">Transmembrane</keyword>